<comment type="subcellular location">
    <subcellularLocation>
        <location evidence="1">Membrane</location>
        <topology evidence="1">Multi-pass membrane protein</topology>
    </subcellularLocation>
</comment>
<gene>
    <name evidence="7" type="ORF">KQX62_07175</name>
</gene>
<dbReference type="PANTHER" id="PTHR30520:SF2">
    <property type="entry name" value="INNER MEMBRANE PROTEIN YFDC"/>
    <property type="match status" value="1"/>
</dbReference>
<sequence>MASAQHHPASTSSRRADDPQDNHAAITEREVEDVESRSSPRTPVIYEIVRRLGEEEMARPVVSLWWSGLAAGLSISFSLLAQAVLQQHLEPTGWRPLVTSFGYSIGFLMVVLARQQLFTENTITVVLPVMANWSLRNFGCAARLWAVVLLANFAGTLFAAAFCSFTPAITPELKREMLAISRHVVEYGWFAAMMKAIAAGFLIAAMVWLLPSAEGSQVWIIVVMTWLISAGGFMHIVAGSMEAFMLMLDGSVSVAQVFGGFVAPVLIGNVIGGTALFALLTYAQVMKEME</sequence>
<evidence type="ECO:0000256" key="2">
    <source>
        <dbReference type="ARBA" id="ARBA00022692"/>
    </source>
</evidence>
<protein>
    <submittedName>
        <fullName evidence="7">Formate/nitrite transporter family protein</fullName>
    </submittedName>
</protein>
<feature type="region of interest" description="Disordered" evidence="5">
    <location>
        <begin position="1"/>
        <end position="38"/>
    </location>
</feature>
<dbReference type="GO" id="GO:0015499">
    <property type="term" value="F:formate transmembrane transporter activity"/>
    <property type="evidence" value="ECO:0007669"/>
    <property type="project" value="TreeGrafter"/>
</dbReference>
<dbReference type="Pfam" id="PF01226">
    <property type="entry name" value="Form_Nir_trans"/>
    <property type="match status" value="1"/>
</dbReference>
<feature type="transmembrane region" description="Helical" evidence="6">
    <location>
        <begin position="258"/>
        <end position="283"/>
    </location>
</feature>
<feature type="transmembrane region" description="Helical" evidence="6">
    <location>
        <begin position="218"/>
        <end position="238"/>
    </location>
</feature>
<accession>A0AAX3E2U7</accession>
<feature type="transmembrane region" description="Helical" evidence="6">
    <location>
        <begin position="144"/>
        <end position="169"/>
    </location>
</feature>
<evidence type="ECO:0000313" key="7">
    <source>
        <dbReference type="EMBL" id="UYO41077.1"/>
    </source>
</evidence>
<evidence type="ECO:0000256" key="3">
    <source>
        <dbReference type="ARBA" id="ARBA00022989"/>
    </source>
</evidence>
<keyword evidence="2 6" id="KW-0812">Transmembrane</keyword>
<keyword evidence="3 6" id="KW-1133">Transmembrane helix</keyword>
<evidence type="ECO:0000256" key="1">
    <source>
        <dbReference type="ARBA" id="ARBA00004141"/>
    </source>
</evidence>
<dbReference type="InterPro" id="IPR023271">
    <property type="entry name" value="Aquaporin-like"/>
</dbReference>
<dbReference type="InterPro" id="IPR000292">
    <property type="entry name" value="For/NO2_transpt"/>
</dbReference>
<dbReference type="RefSeq" id="WP_264075912.1">
    <property type="nucleotide sequence ID" value="NZ_CP076676.1"/>
</dbReference>
<evidence type="ECO:0000313" key="8">
    <source>
        <dbReference type="Proteomes" id="UP001163166"/>
    </source>
</evidence>
<evidence type="ECO:0000256" key="5">
    <source>
        <dbReference type="SAM" id="MobiDB-lite"/>
    </source>
</evidence>
<feature type="transmembrane region" description="Helical" evidence="6">
    <location>
        <begin position="61"/>
        <end position="81"/>
    </location>
</feature>
<feature type="transmembrane region" description="Helical" evidence="6">
    <location>
        <begin position="93"/>
        <end position="113"/>
    </location>
</feature>
<evidence type="ECO:0000256" key="4">
    <source>
        <dbReference type="ARBA" id="ARBA00023136"/>
    </source>
</evidence>
<feature type="transmembrane region" description="Helical" evidence="6">
    <location>
        <begin position="189"/>
        <end position="211"/>
    </location>
</feature>
<dbReference type="AlphaFoldDB" id="A0AAX3E2U7"/>
<proteinExistence type="predicted"/>
<reference evidence="7" key="1">
    <citation type="journal article" date="2022" name="Biol. Control">
        <title>In silico genomic analysis of Rhodopseudomonas palustris strains revealed potential biocontrol agents and crop yield enhancers.</title>
        <authorList>
            <person name="Surachat K."/>
            <person name="Kantachote D."/>
            <person name="Deachamag P."/>
            <person name="Wonglapsuwan M."/>
        </authorList>
    </citation>
    <scope>NUCLEOTIDE SEQUENCE</scope>
    <source>
        <strain evidence="7">TLS06</strain>
    </source>
</reference>
<organism evidence="7 8">
    <name type="scientific">Rhodopseudomonas palustris</name>
    <dbReference type="NCBI Taxonomy" id="1076"/>
    <lineage>
        <taxon>Bacteria</taxon>
        <taxon>Pseudomonadati</taxon>
        <taxon>Pseudomonadota</taxon>
        <taxon>Alphaproteobacteria</taxon>
        <taxon>Hyphomicrobiales</taxon>
        <taxon>Nitrobacteraceae</taxon>
        <taxon>Rhodopseudomonas</taxon>
    </lineage>
</organism>
<keyword evidence="4 6" id="KW-0472">Membrane</keyword>
<dbReference type="GO" id="GO:0005886">
    <property type="term" value="C:plasma membrane"/>
    <property type="evidence" value="ECO:0007669"/>
    <property type="project" value="TreeGrafter"/>
</dbReference>
<name>A0AAX3E2U7_RHOPL</name>
<feature type="compositionally biased region" description="Basic and acidic residues" evidence="5">
    <location>
        <begin position="14"/>
        <end position="38"/>
    </location>
</feature>
<dbReference type="Gene3D" id="1.20.1080.10">
    <property type="entry name" value="Glycerol uptake facilitator protein"/>
    <property type="match status" value="1"/>
</dbReference>
<evidence type="ECO:0000256" key="6">
    <source>
        <dbReference type="SAM" id="Phobius"/>
    </source>
</evidence>
<dbReference type="Proteomes" id="UP001163166">
    <property type="component" value="Chromosome"/>
</dbReference>
<dbReference type="EMBL" id="CP076676">
    <property type="protein sequence ID" value="UYO41077.1"/>
    <property type="molecule type" value="Genomic_DNA"/>
</dbReference>
<dbReference type="PANTHER" id="PTHR30520">
    <property type="entry name" value="FORMATE TRANSPORTER-RELATED"/>
    <property type="match status" value="1"/>
</dbReference>